<sequence>MYGQNNLINKTIKYQKGDTIQLSSYSILKTGFEVYHKKNRLVDSTYFFDPITAKFFSSSAPSALLTFKYYRSPININQSFYHKLDTLIVDFNDSLALEPYRLSIKNNNDDLNFFGDSQLEKQGSISRGVTVGNAQSLSFQSTLNLQLNGVIGPNLFIKGSISDNNIPFQPSGNTQKLQEFDQVFLQIYNDDFAVTGGDFWLKKPTGYFLNYNKRSQGLSVDYNYLSANIKNSPKISHKIGGAFSRGKFARNILQGIEGNQGPYKLSGVENEQNIIVLAGTEAVYIDGKLLERGQEFDYTIDYNTAEIIFTANQFITKDKRIIVEFQYSDLNYARSLGVYNGKVEGEKYTIWGNFYNEQDAKNQPIQQSLSFEQKTNLSFAGDDLNNALISSIIPTEYSENTIHYFLKDSLGIDSVLVFTNNVDSAKYRANFKLLGENKGNYIIDKYTANGKIYKWVFPTGGIPQGTYEPVILLIAPQKKQMASVGASYQFNPNVSTTFELAYSRTDKNTFSELDAGDDKGYALKWGVGQQKQIKDKGITLYSNLDLEINDRNFNPIQWFRSAEFDRDWNLSNQAYTGNQYISKVQIGIQKNKVLKISYQINQLTWGEAYQGLKNDVDLNLFKNGYTLNFKGNYLTANGDLNSKFFRHQAEVSKTWKKIKIGYVDIYEKNIISISDSLLPSAYQFYDAKAYISTGDSTKNYHQIYYQLRTDWLSDTNQLTPSANAENYGISSQFNKNKYYQLKVNLNYRRLKVLDENLFDQPPENTMLGRVEQNLFFLKGVFSSRTFYEVNSGLELKRDYVYVQVNNGQGVYTWIDYNEDGIKDIGEFEIAQFSDQAEYIRISISSTEFVRTYGNQFNQTFFLKPEKIWRQSKGIKGFLGLFSNQTNYKINRKTTNNDQLLAINPFLTDIPDSSLINVQSNLRNTLFFNRLNPKFGLEYTITATKSKVLLTSGFDFNQKFDHENRLRWNISKAFNLNLKHLSGFKKSASDYAENRNYFYQTQLGELTISYQPNTKFRYAILGEFSIKKNESDLNEIAKSLKIGNEIRFNQVKKGSFSANFNLQLLAYNAAENTPIAFELLAALKPGVNLLWGLNYQRKIAENLQLNFNYSGRKSENVAFIHSGGMELRAFF</sequence>
<proteinExistence type="predicted"/>
<protein>
    <submittedName>
        <fullName evidence="1">Uncharacterized protein</fullName>
    </submittedName>
</protein>
<keyword evidence="2" id="KW-1185">Reference proteome</keyword>
<dbReference type="EMBL" id="QKSB01000001">
    <property type="protein sequence ID" value="PZE18810.1"/>
    <property type="molecule type" value="Genomic_DNA"/>
</dbReference>
<comment type="caution">
    <text evidence="1">The sequence shown here is derived from an EMBL/GenBank/DDBJ whole genome shotgun (WGS) entry which is preliminary data.</text>
</comment>
<evidence type="ECO:0000313" key="1">
    <source>
        <dbReference type="EMBL" id="PZE18810.1"/>
    </source>
</evidence>
<accession>A0A2W1N5E7</accession>
<dbReference type="Proteomes" id="UP000249248">
    <property type="component" value="Unassembled WGS sequence"/>
</dbReference>
<name>A0A2W1N5E7_9FLAO</name>
<reference evidence="1 2" key="1">
    <citation type="submission" date="2018-06" db="EMBL/GenBank/DDBJ databases">
        <title>The draft genome sequence of Crocinitomix sp. SM1701.</title>
        <authorList>
            <person name="Zhang X."/>
        </authorList>
    </citation>
    <scope>NUCLEOTIDE SEQUENCE [LARGE SCALE GENOMIC DNA]</scope>
    <source>
        <strain evidence="1 2">SM1701</strain>
    </source>
</reference>
<evidence type="ECO:0000313" key="2">
    <source>
        <dbReference type="Proteomes" id="UP000249248"/>
    </source>
</evidence>
<dbReference type="AlphaFoldDB" id="A0A2W1N5E7"/>
<organism evidence="1 2">
    <name type="scientific">Putridiphycobacter roseus</name>
    <dbReference type="NCBI Taxonomy" id="2219161"/>
    <lineage>
        <taxon>Bacteria</taxon>
        <taxon>Pseudomonadati</taxon>
        <taxon>Bacteroidota</taxon>
        <taxon>Flavobacteriia</taxon>
        <taxon>Flavobacteriales</taxon>
        <taxon>Crocinitomicaceae</taxon>
        <taxon>Putridiphycobacter</taxon>
    </lineage>
</organism>
<gene>
    <name evidence="1" type="ORF">DNU06_02980</name>
</gene>